<dbReference type="InterPro" id="IPR041147">
    <property type="entry name" value="GH38_C"/>
</dbReference>
<gene>
    <name evidence="6" type="ORF">J2736_003447</name>
</gene>
<sequence>MLPKNFHLADKKLEKRIFELEQYRYIDQRLISSYQFWVDEEANVAAMPPTNAEWRTILLGERWSGWDMTAWLKTEVTIPEEWKGKKSLGLFDFGKTGAGHNSGFESLIYLNGEPYQGVGGNHPEVFFPEKLIGQKVELLFKVWTGLNGMTGDKSELEHRIQVSKLALLEEDTDDLYYTASTVLQTIQLLNENSWEQKSLLSALDRAFHLIDWRVPGDGKFYVSVKEANAKLKEELALIPKHSEVTVNCIGHTHIDVAWLWRLKHTREKSARSFSTVLRFMEQFPEYTFLQTQPQLYNYLESDYPELYSQISERIKEGRWEAGGAMWLESDCNVPSGESLVRQLLYGMRYFEQQFGAKCEYLWLPDVFGYSWALPQILRKAGLRYFMTTKISWNVYNRFPHDTFYWQGIDGSKILTHYITTTAPDAEPGTTFYTYNGLVTPETVTSVWENYQDKELNSNMLLAFGYGDGGGGPTRSMLEVRRRLEHMPGLPKVTIGRADEYFKQLEETVASTDRYVHKWDGELYLELHRGTYTSQAYNKKMNRRMENLLHDTEIISTFLGSLAGFSHYPSTQIYDSWKIVLRNQFHDILPGSSIAEVYEDCRVEYAEAESLALEAKTGSLQALAGRISGGTSPSWVVMNTLPWERKDHMALTWETQFEGKVWYDAEGRELRTQKTVDPNLGNILLIEVDRIPAFGYTTIHCKNNTEDVGVVENLIRATSCSASTPFYEIEWNLQGQLTRLFDKRVFRDVLLPGELGNRFDVHEDKPLANDAWDIDIFYYEKVRNITDLTSVEIIEQGNLRTVIRFAWRYEQSQLVQDMVLYPDNPRIDFKTWVDWQERQQLLKVAFPVDVRATKATYEIQFGNVERPTHWNTSWDLASFETCAHRWIDLSERGFGVSLLNDCKYGHDVRDNVLRLTLLKSAINPDPTADLGEHTFTYSLLPHDGDWYTAGTSLEAHKLNIPTSVVKLPECNADSEHAMPASMSFFECDGENVIVDTIKKAEDSDAWIVRCYEFGNKRGTVNFRSGFNIAKVEEVNLMEREEQAISHSDIAFTACFNPYELKTFRIFLA</sequence>
<dbReference type="Pfam" id="PF07748">
    <property type="entry name" value="Glyco_hydro_38C"/>
    <property type="match status" value="1"/>
</dbReference>
<keyword evidence="4 6" id="KW-0326">Glycosidase</keyword>
<keyword evidence="7" id="KW-1185">Reference proteome</keyword>
<dbReference type="Gene3D" id="2.60.40.2220">
    <property type="match status" value="1"/>
</dbReference>
<keyword evidence="3 6" id="KW-0378">Hydrolase</keyword>
<dbReference type="Gene3D" id="3.20.110.10">
    <property type="entry name" value="Glycoside hydrolase 38, N terminal domain"/>
    <property type="match status" value="1"/>
</dbReference>
<evidence type="ECO:0000313" key="7">
    <source>
        <dbReference type="Proteomes" id="UP001267290"/>
    </source>
</evidence>
<dbReference type="InterPro" id="IPR054723">
    <property type="entry name" value="Ams1-like_N"/>
</dbReference>
<name>A0ABU1NXQ3_9BACL</name>
<accession>A0ABU1NXQ3</accession>
<dbReference type="GO" id="GO:0004559">
    <property type="term" value="F:alpha-mannosidase activity"/>
    <property type="evidence" value="ECO:0007669"/>
    <property type="project" value="UniProtKB-EC"/>
</dbReference>
<dbReference type="InterPro" id="IPR027291">
    <property type="entry name" value="Glyco_hydro_38_N_sf"/>
</dbReference>
<dbReference type="InterPro" id="IPR011682">
    <property type="entry name" value="Glyco_hydro_38_C"/>
</dbReference>
<evidence type="ECO:0000256" key="1">
    <source>
        <dbReference type="ARBA" id="ARBA00009792"/>
    </source>
</evidence>
<dbReference type="SUPFAM" id="SSF88713">
    <property type="entry name" value="Glycoside hydrolase/deacetylase"/>
    <property type="match status" value="1"/>
</dbReference>
<keyword evidence="2" id="KW-0479">Metal-binding</keyword>
<feature type="domain" description="Glycoside hydrolase family 38 central" evidence="5">
    <location>
        <begin position="525"/>
        <end position="604"/>
    </location>
</feature>
<protein>
    <submittedName>
        <fullName evidence="6">Alpha-mannosidase</fullName>
        <ecNumber evidence="6">3.2.1.24</ecNumber>
    </submittedName>
</protein>
<dbReference type="SMART" id="SM00872">
    <property type="entry name" value="Alpha-mann_mid"/>
    <property type="match status" value="1"/>
</dbReference>
<dbReference type="Proteomes" id="UP001267290">
    <property type="component" value="Unassembled WGS sequence"/>
</dbReference>
<evidence type="ECO:0000256" key="2">
    <source>
        <dbReference type="ARBA" id="ARBA00022723"/>
    </source>
</evidence>
<dbReference type="InterPro" id="IPR000602">
    <property type="entry name" value="Glyco_hydro_38_N"/>
</dbReference>
<organism evidence="6 7">
    <name type="scientific">Paenibacillus qinlingensis</name>
    <dbReference type="NCBI Taxonomy" id="1837343"/>
    <lineage>
        <taxon>Bacteria</taxon>
        <taxon>Bacillati</taxon>
        <taxon>Bacillota</taxon>
        <taxon>Bacilli</taxon>
        <taxon>Bacillales</taxon>
        <taxon>Paenibacillaceae</taxon>
        <taxon>Paenibacillus</taxon>
    </lineage>
</organism>
<dbReference type="SUPFAM" id="SSF74650">
    <property type="entry name" value="Galactose mutarotase-like"/>
    <property type="match status" value="1"/>
</dbReference>
<comment type="caution">
    <text evidence="6">The sequence shown here is derived from an EMBL/GenBank/DDBJ whole genome shotgun (WGS) entry which is preliminary data.</text>
</comment>
<dbReference type="InterPro" id="IPR011330">
    <property type="entry name" value="Glyco_hydro/deAcase_b/a-brl"/>
</dbReference>
<dbReference type="InterPro" id="IPR015341">
    <property type="entry name" value="Glyco_hydro_38_cen"/>
</dbReference>
<dbReference type="Pfam" id="PF22907">
    <property type="entry name" value="Ams1-like_1st"/>
    <property type="match status" value="1"/>
</dbReference>
<evidence type="ECO:0000256" key="4">
    <source>
        <dbReference type="ARBA" id="ARBA00023295"/>
    </source>
</evidence>
<dbReference type="CDD" id="cd10789">
    <property type="entry name" value="GH38N_AMII_ER_cytosolic"/>
    <property type="match status" value="1"/>
</dbReference>
<evidence type="ECO:0000256" key="3">
    <source>
        <dbReference type="ARBA" id="ARBA00022801"/>
    </source>
</evidence>
<evidence type="ECO:0000259" key="5">
    <source>
        <dbReference type="SMART" id="SM00872"/>
    </source>
</evidence>
<dbReference type="PANTHER" id="PTHR46017:SF1">
    <property type="entry name" value="ALPHA-MANNOSIDASE 2C1"/>
    <property type="match status" value="1"/>
</dbReference>
<dbReference type="EMBL" id="JAVDSB010000005">
    <property type="protein sequence ID" value="MDR6552245.1"/>
    <property type="molecule type" value="Genomic_DNA"/>
</dbReference>
<proteinExistence type="inferred from homology"/>
<comment type="similarity">
    <text evidence="1">Belongs to the glycosyl hydrolase 38 family.</text>
</comment>
<dbReference type="Pfam" id="PF17677">
    <property type="entry name" value="Glyco_hydro38C2"/>
    <property type="match status" value="1"/>
</dbReference>
<dbReference type="InterPro" id="IPR037094">
    <property type="entry name" value="Glyco_hydro_38_cen_sf"/>
</dbReference>
<dbReference type="InterPro" id="IPR028995">
    <property type="entry name" value="Glyco_hydro_57/38_cen_sf"/>
</dbReference>
<dbReference type="Gene3D" id="1.20.1270.50">
    <property type="entry name" value="Glycoside hydrolase family 38, central domain"/>
    <property type="match status" value="1"/>
</dbReference>
<evidence type="ECO:0000313" key="6">
    <source>
        <dbReference type="EMBL" id="MDR6552245.1"/>
    </source>
</evidence>
<dbReference type="Pfam" id="PF09261">
    <property type="entry name" value="Alpha-mann_mid"/>
    <property type="match status" value="1"/>
</dbReference>
<dbReference type="Gene3D" id="2.70.98.30">
    <property type="entry name" value="Golgi alpha-mannosidase II, domain 4"/>
    <property type="match status" value="1"/>
</dbReference>
<dbReference type="SUPFAM" id="SSF88688">
    <property type="entry name" value="Families 57/38 glycoside transferase middle domain"/>
    <property type="match status" value="1"/>
</dbReference>
<dbReference type="Pfam" id="PF01074">
    <property type="entry name" value="Glyco_hydro_38N"/>
    <property type="match status" value="1"/>
</dbReference>
<reference evidence="6 7" key="1">
    <citation type="submission" date="2023-07" db="EMBL/GenBank/DDBJ databases">
        <title>Sorghum-associated microbial communities from plants grown in Nebraska, USA.</title>
        <authorList>
            <person name="Schachtman D."/>
        </authorList>
    </citation>
    <scope>NUCLEOTIDE SEQUENCE [LARGE SCALE GENOMIC DNA]</scope>
    <source>
        <strain evidence="6 7">CC258</strain>
    </source>
</reference>
<dbReference type="EC" id="3.2.1.24" evidence="6"/>
<dbReference type="InterPro" id="IPR011013">
    <property type="entry name" value="Gal_mutarotase_sf_dom"/>
</dbReference>
<dbReference type="PANTHER" id="PTHR46017">
    <property type="entry name" value="ALPHA-MANNOSIDASE 2C1"/>
    <property type="match status" value="1"/>
</dbReference>